<protein>
    <recommendedName>
        <fullName evidence="10">Mitochondrial import inner membrane translocase subunit TIM14</fullName>
    </recommendedName>
</protein>
<dbReference type="OrthoDB" id="240298at2759"/>
<keyword evidence="4" id="KW-1133">Transmembrane helix</keyword>
<dbReference type="Gene3D" id="1.10.287.110">
    <property type="entry name" value="DnaJ domain"/>
    <property type="match status" value="1"/>
</dbReference>
<comment type="function">
    <text evidence="7">Probable component of the PAM complex, a complex required for the translocation of transit peptide-containing proteins from the inner membrane into the mitochondrial matrix in an ATP-dependent manner. May act as a co-chaperone that stimulate the ATP-dependent activity.</text>
</comment>
<evidence type="ECO:0000256" key="2">
    <source>
        <dbReference type="ARBA" id="ARBA00022692"/>
    </source>
</evidence>
<comment type="subcellular location">
    <subcellularLocation>
        <location evidence="1">Mitochondrion inner membrane</location>
    </subcellularLocation>
</comment>
<dbReference type="EMBL" id="JACMRX010000005">
    <property type="protein sequence ID" value="KAF7989355.1"/>
    <property type="molecule type" value="Genomic_DNA"/>
</dbReference>
<name>A0A834XLV9_APHGI</name>
<sequence length="116" mass="12503">MASAAVLAGIGMAGVGFGRQYIARQLPNLSQKASKAFQGLSQLDAASIANNKYYKGGFEQPMTKREARLILSLSPAANKSKINDQFKKSMFANHPDRGGSPFIATKIKEAKDVLEK</sequence>
<dbReference type="FunFam" id="1.10.287.110:FF:000001">
    <property type="entry name" value="Import inner membrane translocase subunit tim14"/>
    <property type="match status" value="1"/>
</dbReference>
<dbReference type="GO" id="GO:0030150">
    <property type="term" value="P:protein import into mitochondrial matrix"/>
    <property type="evidence" value="ECO:0007669"/>
    <property type="project" value="TreeGrafter"/>
</dbReference>
<dbReference type="InterPro" id="IPR036869">
    <property type="entry name" value="J_dom_sf"/>
</dbReference>
<dbReference type="PANTHER" id="PTHR12763:SF28">
    <property type="entry name" value="GEO10507P1-RELATED"/>
    <property type="match status" value="1"/>
</dbReference>
<evidence type="ECO:0000256" key="4">
    <source>
        <dbReference type="ARBA" id="ARBA00022989"/>
    </source>
</evidence>
<evidence type="ECO:0000256" key="6">
    <source>
        <dbReference type="ARBA" id="ARBA00023136"/>
    </source>
</evidence>
<keyword evidence="3" id="KW-0999">Mitochondrion inner membrane</keyword>
<keyword evidence="5" id="KW-0496">Mitochondrion</keyword>
<organism evidence="8 9">
    <name type="scientific">Aphidius gifuensis</name>
    <name type="common">Parasitoid wasp</name>
    <dbReference type="NCBI Taxonomy" id="684658"/>
    <lineage>
        <taxon>Eukaryota</taxon>
        <taxon>Metazoa</taxon>
        <taxon>Ecdysozoa</taxon>
        <taxon>Arthropoda</taxon>
        <taxon>Hexapoda</taxon>
        <taxon>Insecta</taxon>
        <taxon>Pterygota</taxon>
        <taxon>Neoptera</taxon>
        <taxon>Endopterygota</taxon>
        <taxon>Hymenoptera</taxon>
        <taxon>Apocrita</taxon>
        <taxon>Ichneumonoidea</taxon>
        <taxon>Braconidae</taxon>
        <taxon>Aphidiinae</taxon>
        <taxon>Aphidius</taxon>
    </lineage>
</organism>
<dbReference type="AlphaFoldDB" id="A0A834XLV9"/>
<dbReference type="GO" id="GO:0001405">
    <property type="term" value="C:PAM complex, Tim23 associated import motor"/>
    <property type="evidence" value="ECO:0007669"/>
    <property type="project" value="TreeGrafter"/>
</dbReference>
<dbReference type="Proteomes" id="UP000639338">
    <property type="component" value="Unassembled WGS sequence"/>
</dbReference>
<keyword evidence="9" id="KW-1185">Reference proteome</keyword>
<dbReference type="GO" id="GO:0001671">
    <property type="term" value="F:ATPase activator activity"/>
    <property type="evidence" value="ECO:0007669"/>
    <property type="project" value="TreeGrafter"/>
</dbReference>
<comment type="caution">
    <text evidence="8">The sequence shown here is derived from an EMBL/GenBank/DDBJ whole genome shotgun (WGS) entry which is preliminary data.</text>
</comment>
<evidence type="ECO:0008006" key="10">
    <source>
        <dbReference type="Google" id="ProtNLM"/>
    </source>
</evidence>
<evidence type="ECO:0000256" key="1">
    <source>
        <dbReference type="ARBA" id="ARBA00004273"/>
    </source>
</evidence>
<evidence type="ECO:0000256" key="7">
    <source>
        <dbReference type="ARBA" id="ARBA00054366"/>
    </source>
</evidence>
<dbReference type="PANTHER" id="PTHR12763">
    <property type="match status" value="1"/>
</dbReference>
<keyword evidence="6" id="KW-0472">Membrane</keyword>
<proteinExistence type="predicted"/>
<evidence type="ECO:0000256" key="5">
    <source>
        <dbReference type="ARBA" id="ARBA00023128"/>
    </source>
</evidence>
<evidence type="ECO:0000313" key="8">
    <source>
        <dbReference type="EMBL" id="KAF7989355.1"/>
    </source>
</evidence>
<evidence type="ECO:0000256" key="3">
    <source>
        <dbReference type="ARBA" id="ARBA00022792"/>
    </source>
</evidence>
<reference evidence="8 9" key="1">
    <citation type="submission" date="2020-08" db="EMBL/GenBank/DDBJ databases">
        <title>Aphidius gifuensis genome sequencing and assembly.</title>
        <authorList>
            <person name="Du Z."/>
        </authorList>
    </citation>
    <scope>NUCLEOTIDE SEQUENCE [LARGE SCALE GENOMIC DNA]</scope>
    <source>
        <strain evidence="8">YNYX2018</strain>
        <tissue evidence="8">Adults</tissue>
    </source>
</reference>
<accession>A0A834XLV9</accession>
<keyword evidence="2" id="KW-0812">Transmembrane</keyword>
<dbReference type="SUPFAM" id="SSF46565">
    <property type="entry name" value="Chaperone J-domain"/>
    <property type="match status" value="1"/>
</dbReference>
<evidence type="ECO:0000313" key="9">
    <source>
        <dbReference type="Proteomes" id="UP000639338"/>
    </source>
</evidence>
<gene>
    <name evidence="8" type="ORF">HCN44_008029</name>
</gene>